<name>A0A2T0WE45_9BACT</name>
<comment type="caution">
    <text evidence="2">The sequence shown here is derived from an EMBL/GenBank/DDBJ whole genome shotgun (WGS) entry which is preliminary data.</text>
</comment>
<sequence length="189" mass="22077">MKAKIEMNRKSLRENLKNYRTPFEEEAAFINDFIDLTHDELAFVRERLHGHFTASAWIVNKRRTHTLMTLHKKLNRWLQLGGHADGEENLQAVAMKEAQEESGLTSLRMVDFGIFDIDRHVIPQRGNTPEHFHYDVRFLIEAEIDEPLVVSAESKDLAWVHFESVEDLVHNNMSILRMLEKTSKSEILL</sequence>
<evidence type="ECO:0000259" key="1">
    <source>
        <dbReference type="PROSITE" id="PS51462"/>
    </source>
</evidence>
<keyword evidence="3" id="KW-1185">Reference proteome</keyword>
<accession>A0A2T0WE45</accession>
<dbReference type="AlphaFoldDB" id="A0A2T0WE45"/>
<dbReference type="EMBL" id="PVTR01000015">
    <property type="protein sequence ID" value="PRY84978.1"/>
    <property type="molecule type" value="Genomic_DNA"/>
</dbReference>
<dbReference type="Gene3D" id="3.90.79.10">
    <property type="entry name" value="Nucleoside Triphosphate Pyrophosphohydrolase"/>
    <property type="match status" value="1"/>
</dbReference>
<proteinExistence type="predicted"/>
<dbReference type="Proteomes" id="UP000238157">
    <property type="component" value="Unassembled WGS sequence"/>
</dbReference>
<evidence type="ECO:0000313" key="2">
    <source>
        <dbReference type="EMBL" id="PRY84978.1"/>
    </source>
</evidence>
<reference evidence="2 3" key="1">
    <citation type="submission" date="2018-03" db="EMBL/GenBank/DDBJ databases">
        <title>Genomic Encyclopedia of Archaeal and Bacterial Type Strains, Phase II (KMG-II): from individual species to whole genera.</title>
        <authorList>
            <person name="Goeker M."/>
        </authorList>
    </citation>
    <scope>NUCLEOTIDE SEQUENCE [LARGE SCALE GENOMIC DNA]</scope>
    <source>
        <strain evidence="2 3">DSM 27929</strain>
    </source>
</reference>
<gene>
    <name evidence="2" type="ORF">CLW00_11519</name>
</gene>
<organism evidence="2 3">
    <name type="scientific">Mongoliibacter ruber</name>
    <dbReference type="NCBI Taxonomy" id="1750599"/>
    <lineage>
        <taxon>Bacteria</taxon>
        <taxon>Pseudomonadati</taxon>
        <taxon>Bacteroidota</taxon>
        <taxon>Cytophagia</taxon>
        <taxon>Cytophagales</taxon>
        <taxon>Cyclobacteriaceae</taxon>
        <taxon>Mongoliibacter</taxon>
    </lineage>
</organism>
<dbReference type="Pfam" id="PF00293">
    <property type="entry name" value="NUDIX"/>
    <property type="match status" value="1"/>
</dbReference>
<dbReference type="SUPFAM" id="SSF55811">
    <property type="entry name" value="Nudix"/>
    <property type="match status" value="1"/>
</dbReference>
<feature type="domain" description="Nudix hydrolase" evidence="1">
    <location>
        <begin position="49"/>
        <end position="182"/>
    </location>
</feature>
<dbReference type="PANTHER" id="PTHR43736">
    <property type="entry name" value="ADP-RIBOSE PYROPHOSPHATASE"/>
    <property type="match status" value="1"/>
</dbReference>
<dbReference type="InterPro" id="IPR015797">
    <property type="entry name" value="NUDIX_hydrolase-like_dom_sf"/>
</dbReference>
<protein>
    <submittedName>
        <fullName evidence="2">ADP-ribose pyrophosphatase YjhB (NUDIX family)</fullName>
    </submittedName>
</protein>
<dbReference type="InterPro" id="IPR000086">
    <property type="entry name" value="NUDIX_hydrolase_dom"/>
</dbReference>
<dbReference type="PANTHER" id="PTHR43736:SF1">
    <property type="entry name" value="DIHYDRONEOPTERIN TRIPHOSPHATE DIPHOSPHATASE"/>
    <property type="match status" value="1"/>
</dbReference>
<evidence type="ECO:0000313" key="3">
    <source>
        <dbReference type="Proteomes" id="UP000238157"/>
    </source>
</evidence>
<dbReference type="CDD" id="cd03674">
    <property type="entry name" value="NUDIX_Hydrolase"/>
    <property type="match status" value="1"/>
</dbReference>
<dbReference type="PROSITE" id="PS51462">
    <property type="entry name" value="NUDIX"/>
    <property type="match status" value="1"/>
</dbReference>